<dbReference type="CDD" id="cd21152">
    <property type="entry name" value="PUA_TruB_bacterial"/>
    <property type="match status" value="1"/>
</dbReference>
<dbReference type="STRING" id="1225476.A1D18_04030"/>
<dbReference type="PANTHER" id="PTHR13767">
    <property type="entry name" value="TRNA-PSEUDOURIDINE SYNTHASE"/>
    <property type="match status" value="1"/>
</dbReference>
<dbReference type="InterPro" id="IPR002501">
    <property type="entry name" value="PsdUridine_synth_N"/>
</dbReference>
<comment type="caution">
    <text evidence="9">The sequence shown here is derived from an EMBL/GenBank/DDBJ whole genome shotgun (WGS) entry which is preliminary data.</text>
</comment>
<keyword evidence="3 5" id="KW-0819">tRNA processing</keyword>
<dbReference type="InterPro" id="IPR020103">
    <property type="entry name" value="PsdUridine_synth_cat_dom_sf"/>
</dbReference>
<dbReference type="CDD" id="cd02573">
    <property type="entry name" value="PseudoU_synth_EcTruB"/>
    <property type="match status" value="1"/>
</dbReference>
<dbReference type="EMBL" id="LUKY01000033">
    <property type="protein sequence ID" value="OIZ94046.1"/>
    <property type="molecule type" value="Genomic_DNA"/>
</dbReference>
<dbReference type="Gene3D" id="2.30.130.10">
    <property type="entry name" value="PUA domain"/>
    <property type="match status" value="1"/>
</dbReference>
<feature type="domain" description="Pseudouridine synthase II N-terminal" evidence="6">
    <location>
        <begin position="33"/>
        <end position="169"/>
    </location>
</feature>
<dbReference type="InterPro" id="IPR015947">
    <property type="entry name" value="PUA-like_sf"/>
</dbReference>
<evidence type="ECO:0000256" key="1">
    <source>
        <dbReference type="ARBA" id="ARBA00000385"/>
    </source>
</evidence>
<dbReference type="Pfam" id="PF01509">
    <property type="entry name" value="TruB_N"/>
    <property type="match status" value="1"/>
</dbReference>
<keyword evidence="4 5" id="KW-0413">Isomerase</keyword>
<dbReference type="HAMAP" id="MF_01080">
    <property type="entry name" value="TruB_bact"/>
    <property type="match status" value="1"/>
</dbReference>
<dbReference type="GO" id="GO:1990481">
    <property type="term" value="P:mRNA pseudouridine synthesis"/>
    <property type="evidence" value="ECO:0007669"/>
    <property type="project" value="TreeGrafter"/>
</dbReference>
<evidence type="ECO:0000313" key="9">
    <source>
        <dbReference type="EMBL" id="OIZ94046.1"/>
    </source>
</evidence>
<evidence type="ECO:0000259" key="7">
    <source>
        <dbReference type="Pfam" id="PF09157"/>
    </source>
</evidence>
<dbReference type="PANTHER" id="PTHR13767:SF2">
    <property type="entry name" value="PSEUDOURIDYLATE SYNTHASE TRUB1"/>
    <property type="match status" value="1"/>
</dbReference>
<evidence type="ECO:0000256" key="5">
    <source>
        <dbReference type="HAMAP-Rule" id="MF_01080"/>
    </source>
</evidence>
<name>A0A1J8NIY5_9COXI</name>
<comment type="similarity">
    <text evidence="2 5">Belongs to the pseudouridine synthase TruB family. Type 1 subfamily.</text>
</comment>
<evidence type="ECO:0000256" key="2">
    <source>
        <dbReference type="ARBA" id="ARBA00005642"/>
    </source>
</evidence>
<dbReference type="OrthoDB" id="9802309at2"/>
<dbReference type="Proteomes" id="UP000183924">
    <property type="component" value="Unassembled WGS sequence"/>
</dbReference>
<dbReference type="EC" id="5.4.99.25" evidence="5"/>
<feature type="domain" description="tRNA pseudouridylate synthase B C-terminal" evidence="8">
    <location>
        <begin position="224"/>
        <end position="276"/>
    </location>
</feature>
<dbReference type="AlphaFoldDB" id="A0A1J8NIY5"/>
<reference evidence="9 10" key="1">
    <citation type="submission" date="2016-03" db="EMBL/GenBank/DDBJ databases">
        <title>Comparative genomics of Rickettsiella.</title>
        <authorList>
            <person name="Chandler C."/>
            <person name="Wang Y."/>
        </authorList>
    </citation>
    <scope>NUCLEOTIDE SEQUENCE [LARGE SCALE GENOMIC DNA]</scope>
    <source>
        <strain evidence="9 10">RCFS May 2013</strain>
    </source>
</reference>
<organism evidence="9 10">
    <name type="scientific">Candidatus Rickettsiella isopodorum</name>
    <dbReference type="NCBI Taxonomy" id="1225476"/>
    <lineage>
        <taxon>Bacteria</taxon>
        <taxon>Pseudomonadati</taxon>
        <taxon>Pseudomonadota</taxon>
        <taxon>Gammaproteobacteria</taxon>
        <taxon>Legionellales</taxon>
        <taxon>Coxiellaceae</taxon>
        <taxon>Rickettsiella</taxon>
    </lineage>
</organism>
<protein>
    <recommendedName>
        <fullName evidence="5">tRNA pseudouridine synthase B</fullName>
        <ecNumber evidence="5">5.4.99.25</ecNumber>
    </recommendedName>
    <alternativeName>
        <fullName evidence="5">tRNA pseudouridine(55) synthase</fullName>
        <shortName evidence="5">Psi55 synthase</shortName>
    </alternativeName>
    <alternativeName>
        <fullName evidence="5">tRNA pseudouridylate synthase</fullName>
    </alternativeName>
    <alternativeName>
        <fullName evidence="5">tRNA-uridine isomerase</fullName>
    </alternativeName>
</protein>
<comment type="catalytic activity">
    <reaction evidence="1 5">
        <text>uridine(55) in tRNA = pseudouridine(55) in tRNA</text>
        <dbReference type="Rhea" id="RHEA:42532"/>
        <dbReference type="Rhea" id="RHEA-COMP:10101"/>
        <dbReference type="Rhea" id="RHEA-COMP:10102"/>
        <dbReference type="ChEBI" id="CHEBI:65314"/>
        <dbReference type="ChEBI" id="CHEBI:65315"/>
        <dbReference type="EC" id="5.4.99.25"/>
    </reaction>
</comment>
<keyword evidence="10" id="KW-1185">Reference proteome</keyword>
<evidence type="ECO:0000256" key="4">
    <source>
        <dbReference type="ARBA" id="ARBA00023235"/>
    </source>
</evidence>
<evidence type="ECO:0000313" key="10">
    <source>
        <dbReference type="Proteomes" id="UP000183924"/>
    </source>
</evidence>
<dbReference type="Pfam" id="PF09157">
    <property type="entry name" value="TruB-C_2"/>
    <property type="match status" value="1"/>
</dbReference>
<feature type="domain" description="tRNA pseudouridine synthase II TruB subfamily 1 C-terminal" evidence="7">
    <location>
        <begin position="285"/>
        <end position="342"/>
    </location>
</feature>
<feature type="active site" description="Nucleophile" evidence="5">
    <location>
        <position position="48"/>
    </location>
</feature>
<dbReference type="GO" id="GO:0160148">
    <property type="term" value="F:tRNA pseudouridine(55) synthase activity"/>
    <property type="evidence" value="ECO:0007669"/>
    <property type="project" value="UniProtKB-EC"/>
</dbReference>
<dbReference type="FunFam" id="2.30.130.10:FF:000012">
    <property type="entry name" value="tRNA pseudouridine synthase B"/>
    <property type="match status" value="1"/>
</dbReference>
<dbReference type="Gene3D" id="3.30.2350.10">
    <property type="entry name" value="Pseudouridine synthase"/>
    <property type="match status" value="1"/>
</dbReference>
<proteinExistence type="inferred from homology"/>
<comment type="function">
    <text evidence="5">Responsible for synthesis of pseudouridine from uracil-55 in the psi GC loop of transfer RNAs.</text>
</comment>
<gene>
    <name evidence="5" type="primary">truB</name>
    <name evidence="9" type="ORF">A1D18_04030</name>
</gene>
<evidence type="ECO:0000256" key="3">
    <source>
        <dbReference type="ARBA" id="ARBA00022694"/>
    </source>
</evidence>
<sequence length="349" mass="38424">MHPVTSKKRSINGILLLDKPKGITSNQALQTVKQLFSASKVGHTGSLDPLATGLLPLCFGEATKFSQFLLNADKIYSVSACLGIKTNTGDAEGEVIESRPVANYSLDQLESVLSTFRGSISQIPPMFSALKYKGRPLYKLARQGIVVERSPRSVTIHSLRLIDSNDPGIDSQQLGVWQGVGKMKQPECINLHEDCKLSDSLDKSQSAKSMLNLEIKCSKGTYIRTLIEDIGEALGCGAYVQDLRRLGVAHYLAEEMVSLAELQRLSQAECDQKLLRLDSLLEEWPVLKVSQAAAYYLYRGQAVLLPNLPKQGLLRLLLQESGRFMGVGEILEDGRLAPRRLVDLNKLTI</sequence>
<dbReference type="NCBIfam" id="TIGR00431">
    <property type="entry name" value="TruB"/>
    <property type="match status" value="1"/>
</dbReference>
<dbReference type="SUPFAM" id="SSF88697">
    <property type="entry name" value="PUA domain-like"/>
    <property type="match status" value="1"/>
</dbReference>
<dbReference type="RefSeq" id="WP_071662545.1">
    <property type="nucleotide sequence ID" value="NZ_LUKY01000033.1"/>
</dbReference>
<dbReference type="GO" id="GO:0003723">
    <property type="term" value="F:RNA binding"/>
    <property type="evidence" value="ECO:0007669"/>
    <property type="project" value="InterPro"/>
</dbReference>
<dbReference type="InterPro" id="IPR014780">
    <property type="entry name" value="tRNA_psdUridine_synth_TruB"/>
</dbReference>
<evidence type="ECO:0000259" key="8">
    <source>
        <dbReference type="Pfam" id="PF16198"/>
    </source>
</evidence>
<dbReference type="InterPro" id="IPR032819">
    <property type="entry name" value="TruB_C"/>
</dbReference>
<accession>A0A1J8NIY5</accession>
<evidence type="ECO:0000259" key="6">
    <source>
        <dbReference type="Pfam" id="PF01509"/>
    </source>
</evidence>
<dbReference type="GO" id="GO:0031119">
    <property type="term" value="P:tRNA pseudouridine synthesis"/>
    <property type="evidence" value="ECO:0007669"/>
    <property type="project" value="UniProtKB-UniRule"/>
</dbReference>
<dbReference type="InterPro" id="IPR015240">
    <property type="entry name" value="tRNA_sdUridine_synth_fam1_C"/>
</dbReference>
<dbReference type="InterPro" id="IPR036974">
    <property type="entry name" value="PUA_sf"/>
</dbReference>
<dbReference type="Pfam" id="PF16198">
    <property type="entry name" value="TruB_C_2"/>
    <property type="match status" value="1"/>
</dbReference>
<dbReference type="SUPFAM" id="SSF55120">
    <property type="entry name" value="Pseudouridine synthase"/>
    <property type="match status" value="1"/>
</dbReference>